<sequence>MTQKILLLVVFSLILSSKLLAEKVKGKIFFENDTIDVTFDIPVGYFSLDINYESLQEKIKYIDSTGKKKVLRPEDAKEIRFKYEFKNVRMLSRENSLFLGRPLSRGSHIFLKLEIDGRLKLFKYFHTQRGGGGYNSVTGTMSSGFAYSSEGFILQKENSELKKIKRFKKDMPEYFSDCPKLIEKIENKEYRENDIDLIVKFYNSWCK</sequence>
<organism evidence="1 2">
    <name type="scientific">Sporocytophaga myxococcoides</name>
    <dbReference type="NCBI Taxonomy" id="153721"/>
    <lineage>
        <taxon>Bacteria</taxon>
        <taxon>Pseudomonadati</taxon>
        <taxon>Bacteroidota</taxon>
        <taxon>Cytophagia</taxon>
        <taxon>Cytophagales</taxon>
        <taxon>Cytophagaceae</taxon>
        <taxon>Sporocytophaga</taxon>
    </lineage>
</organism>
<dbReference type="OrthoDB" id="1179464at2"/>
<keyword evidence="2" id="KW-1185">Reference proteome</keyword>
<dbReference type="eggNOG" id="ENOG5030YF4">
    <property type="taxonomic scope" value="Bacteria"/>
</dbReference>
<accession>A0A098LCR5</accession>
<dbReference type="Proteomes" id="UP000030185">
    <property type="component" value="Unassembled WGS sequence"/>
</dbReference>
<evidence type="ECO:0000313" key="1">
    <source>
        <dbReference type="EMBL" id="GAL84003.1"/>
    </source>
</evidence>
<name>A0A098LCR5_9BACT</name>
<gene>
    <name evidence="1" type="ORF">MYP_1231</name>
</gene>
<dbReference type="EMBL" id="BBLT01000002">
    <property type="protein sequence ID" value="GAL84003.1"/>
    <property type="molecule type" value="Genomic_DNA"/>
</dbReference>
<reference evidence="1 2" key="1">
    <citation type="submission" date="2014-09" db="EMBL/GenBank/DDBJ databases">
        <title>Sporocytophaga myxococcoides PG-01 genome sequencing.</title>
        <authorList>
            <person name="Liu L."/>
            <person name="Gao P.J."/>
            <person name="Chen G.J."/>
            <person name="Wang L.S."/>
        </authorList>
    </citation>
    <scope>NUCLEOTIDE SEQUENCE [LARGE SCALE GENOMIC DNA]</scope>
    <source>
        <strain evidence="1 2">PG-01</strain>
    </source>
</reference>
<comment type="caution">
    <text evidence="1">The sequence shown here is derived from an EMBL/GenBank/DDBJ whole genome shotgun (WGS) entry which is preliminary data.</text>
</comment>
<evidence type="ECO:0000313" key="2">
    <source>
        <dbReference type="Proteomes" id="UP000030185"/>
    </source>
</evidence>
<protein>
    <submittedName>
        <fullName evidence="1">Uncharacterized protein</fullName>
    </submittedName>
</protein>
<dbReference type="RefSeq" id="WP_045459862.1">
    <property type="nucleotide sequence ID" value="NZ_BBLT01000002.1"/>
</dbReference>
<proteinExistence type="predicted"/>
<dbReference type="AlphaFoldDB" id="A0A098LCR5"/>